<reference evidence="2 3" key="1">
    <citation type="submission" date="2017-05" db="EMBL/GenBank/DDBJ databases">
        <authorList>
            <person name="Song R."/>
            <person name="Chenine A.L."/>
            <person name="Ruprecht R.M."/>
        </authorList>
    </citation>
    <scope>NUCLEOTIDE SEQUENCE [LARGE SCALE GENOMIC DNA]</scope>
    <source>
        <strain evidence="2 3">CECT 8489</strain>
    </source>
</reference>
<keyword evidence="1" id="KW-0812">Transmembrane</keyword>
<dbReference type="Proteomes" id="UP000201838">
    <property type="component" value="Unassembled WGS sequence"/>
</dbReference>
<dbReference type="AlphaFoldDB" id="A0A238J1K1"/>
<dbReference type="Pfam" id="PF11158">
    <property type="entry name" value="DUF2938"/>
    <property type="match status" value="1"/>
</dbReference>
<protein>
    <recommendedName>
        <fullName evidence="4">DUF2938 domain-containing protein</fullName>
    </recommendedName>
</protein>
<organism evidence="2 3">
    <name type="scientific">Boseongicola aestuarii</name>
    <dbReference type="NCBI Taxonomy" id="1470561"/>
    <lineage>
        <taxon>Bacteria</taxon>
        <taxon>Pseudomonadati</taxon>
        <taxon>Pseudomonadota</taxon>
        <taxon>Alphaproteobacteria</taxon>
        <taxon>Rhodobacterales</taxon>
        <taxon>Paracoccaceae</taxon>
        <taxon>Boseongicola</taxon>
    </lineage>
</organism>
<keyword evidence="3" id="KW-1185">Reference proteome</keyword>
<dbReference type="OrthoDB" id="9812539at2"/>
<sequence length="155" mass="16536">MLGIGVLMGVAGTVAMDVWAILLERFFGIARPNWGAVGRWVVEASRGRVFHDSIGDVAELPGEARIGWAFHYLVGAIYGLAFIALAGADWLNAPTFPAVWVFSLLTIGFGWFLLQPGLGLGWAASKTDAPWRARGLGLLAHTVFGLGMWGVALAV</sequence>
<keyword evidence="1" id="KW-1133">Transmembrane helix</keyword>
<dbReference type="RefSeq" id="WP_093974148.1">
    <property type="nucleotide sequence ID" value="NZ_FXXQ01000007.1"/>
</dbReference>
<feature type="transmembrane region" description="Helical" evidence="1">
    <location>
        <begin position="100"/>
        <end position="124"/>
    </location>
</feature>
<name>A0A238J1K1_9RHOB</name>
<evidence type="ECO:0000256" key="1">
    <source>
        <dbReference type="SAM" id="Phobius"/>
    </source>
</evidence>
<feature type="transmembrane region" description="Helical" evidence="1">
    <location>
        <begin position="69"/>
        <end position="88"/>
    </location>
</feature>
<gene>
    <name evidence="2" type="ORF">BOA8489_02314</name>
</gene>
<accession>A0A238J1K1</accession>
<dbReference type="InterPro" id="IPR021329">
    <property type="entry name" value="DUF2938"/>
</dbReference>
<keyword evidence="1" id="KW-0472">Membrane</keyword>
<feature type="transmembrane region" description="Helical" evidence="1">
    <location>
        <begin position="136"/>
        <end position="154"/>
    </location>
</feature>
<feature type="transmembrane region" description="Helical" evidence="1">
    <location>
        <begin position="6"/>
        <end position="23"/>
    </location>
</feature>
<proteinExistence type="predicted"/>
<dbReference type="EMBL" id="FXXQ01000007">
    <property type="protein sequence ID" value="SMX24191.1"/>
    <property type="molecule type" value="Genomic_DNA"/>
</dbReference>
<evidence type="ECO:0000313" key="3">
    <source>
        <dbReference type="Proteomes" id="UP000201838"/>
    </source>
</evidence>
<evidence type="ECO:0008006" key="4">
    <source>
        <dbReference type="Google" id="ProtNLM"/>
    </source>
</evidence>
<evidence type="ECO:0000313" key="2">
    <source>
        <dbReference type="EMBL" id="SMX24191.1"/>
    </source>
</evidence>